<dbReference type="SUPFAM" id="SSF161098">
    <property type="entry name" value="MetI-like"/>
    <property type="match status" value="1"/>
</dbReference>
<evidence type="ECO:0000313" key="10">
    <source>
        <dbReference type="Proteomes" id="UP000515789"/>
    </source>
</evidence>
<feature type="transmembrane region" description="Helical" evidence="7">
    <location>
        <begin position="272"/>
        <end position="293"/>
    </location>
</feature>
<keyword evidence="3" id="KW-1003">Cell membrane</keyword>
<dbReference type="PANTHER" id="PTHR43227">
    <property type="entry name" value="BLL4140 PROTEIN"/>
    <property type="match status" value="1"/>
</dbReference>
<dbReference type="PANTHER" id="PTHR43227:SF8">
    <property type="entry name" value="DIACETYLCHITOBIOSE UPTAKE SYSTEM PERMEASE PROTEIN DASB"/>
    <property type="match status" value="1"/>
</dbReference>
<feature type="transmembrane region" description="Helical" evidence="7">
    <location>
        <begin position="118"/>
        <end position="139"/>
    </location>
</feature>
<feature type="transmembrane region" description="Helical" evidence="7">
    <location>
        <begin position="85"/>
        <end position="106"/>
    </location>
</feature>
<keyword evidence="4 7" id="KW-0812">Transmembrane</keyword>
<evidence type="ECO:0000259" key="8">
    <source>
        <dbReference type="PROSITE" id="PS50928"/>
    </source>
</evidence>
<dbReference type="EMBL" id="CP039126">
    <property type="protein sequence ID" value="QMW80903.1"/>
    <property type="molecule type" value="Genomic_DNA"/>
</dbReference>
<evidence type="ECO:0000256" key="5">
    <source>
        <dbReference type="ARBA" id="ARBA00022989"/>
    </source>
</evidence>
<proteinExistence type="inferred from homology"/>
<organism evidence="9 10">
    <name type="scientific">Blautia producta</name>
    <dbReference type="NCBI Taxonomy" id="33035"/>
    <lineage>
        <taxon>Bacteria</taxon>
        <taxon>Bacillati</taxon>
        <taxon>Bacillota</taxon>
        <taxon>Clostridia</taxon>
        <taxon>Lachnospirales</taxon>
        <taxon>Lachnospiraceae</taxon>
        <taxon>Blautia</taxon>
    </lineage>
</organism>
<feature type="transmembrane region" description="Helical" evidence="7">
    <location>
        <begin position="221"/>
        <end position="238"/>
    </location>
</feature>
<evidence type="ECO:0000256" key="4">
    <source>
        <dbReference type="ARBA" id="ARBA00022692"/>
    </source>
</evidence>
<evidence type="ECO:0000256" key="2">
    <source>
        <dbReference type="ARBA" id="ARBA00022448"/>
    </source>
</evidence>
<evidence type="ECO:0000256" key="1">
    <source>
        <dbReference type="ARBA" id="ARBA00004651"/>
    </source>
</evidence>
<gene>
    <name evidence="9" type="ORF">E5259_26830</name>
</gene>
<comment type="similarity">
    <text evidence="7">Belongs to the binding-protein-dependent transport system permease family.</text>
</comment>
<feature type="transmembrane region" description="Helical" evidence="7">
    <location>
        <begin position="159"/>
        <end position="175"/>
    </location>
</feature>
<dbReference type="Proteomes" id="UP000515789">
    <property type="component" value="Chromosome"/>
</dbReference>
<dbReference type="InterPro" id="IPR000515">
    <property type="entry name" value="MetI-like"/>
</dbReference>
<dbReference type="Gene3D" id="1.10.3720.10">
    <property type="entry name" value="MetI-like"/>
    <property type="match status" value="1"/>
</dbReference>
<dbReference type="CDD" id="cd06261">
    <property type="entry name" value="TM_PBP2"/>
    <property type="match status" value="1"/>
</dbReference>
<evidence type="ECO:0000313" key="9">
    <source>
        <dbReference type="EMBL" id="QMW80903.1"/>
    </source>
</evidence>
<feature type="domain" description="ABC transmembrane type-1" evidence="8">
    <location>
        <begin position="81"/>
        <end position="290"/>
    </location>
</feature>
<dbReference type="Pfam" id="PF00528">
    <property type="entry name" value="BPD_transp_1"/>
    <property type="match status" value="1"/>
</dbReference>
<dbReference type="InterPro" id="IPR050809">
    <property type="entry name" value="UgpAE/MalFG_permease"/>
</dbReference>
<keyword evidence="6 7" id="KW-0472">Membrane</keyword>
<accession>A0A7G5N210</accession>
<dbReference type="PROSITE" id="PS50928">
    <property type="entry name" value="ABC_TM1"/>
    <property type="match status" value="1"/>
</dbReference>
<feature type="transmembrane region" description="Helical" evidence="7">
    <location>
        <begin position="26"/>
        <end position="46"/>
    </location>
</feature>
<evidence type="ECO:0000256" key="7">
    <source>
        <dbReference type="RuleBase" id="RU363032"/>
    </source>
</evidence>
<keyword evidence="2 7" id="KW-0813">Transport</keyword>
<dbReference type="AlphaFoldDB" id="A0A7G5N210"/>
<keyword evidence="5 7" id="KW-1133">Transmembrane helix</keyword>
<sequence>MRGPRHLRKRQRQLDRKWTPTCQNKTAYAFLIPSLLGLLAFVLLPFGDVIRRSFFQAVGGLFVGLDNYREVLENSAFRQALGNTLQFLCVCLPLLLSLSFLAAVFLNSITGFARILRAGFLLPMAIPVASVVVFWKLLFDQKGVVNQILEMLHLTGQDWMNTGYAFWILVGSYLWKNMGYDIVLWIAALSAIGEEQYEAARVSGAGAFQCFRYITLPQMKSSVFLIGVLSFVNAFRVFREAYLIAGDYPHESIYMLQHLFNNWFTKLDIQKMSAAAVLMAIAVSVILVLVEWWNERQEDRE</sequence>
<comment type="subcellular location">
    <subcellularLocation>
        <location evidence="1 7">Cell membrane</location>
        <topology evidence="1 7">Multi-pass membrane protein</topology>
    </subcellularLocation>
</comment>
<dbReference type="GO" id="GO:0055085">
    <property type="term" value="P:transmembrane transport"/>
    <property type="evidence" value="ECO:0007669"/>
    <property type="project" value="InterPro"/>
</dbReference>
<dbReference type="GO" id="GO:0005886">
    <property type="term" value="C:plasma membrane"/>
    <property type="evidence" value="ECO:0007669"/>
    <property type="project" value="UniProtKB-SubCell"/>
</dbReference>
<protein>
    <submittedName>
        <fullName evidence="9">Sugar ABC transporter permease</fullName>
    </submittedName>
</protein>
<dbReference type="InterPro" id="IPR035906">
    <property type="entry name" value="MetI-like_sf"/>
</dbReference>
<evidence type="ECO:0000256" key="3">
    <source>
        <dbReference type="ARBA" id="ARBA00022475"/>
    </source>
</evidence>
<name>A0A7G5N210_9FIRM</name>
<reference evidence="9 10" key="1">
    <citation type="submission" date="2019-04" db="EMBL/GenBank/DDBJ databases">
        <authorList>
            <person name="Schori C."/>
            <person name="Ahrens C."/>
        </authorList>
    </citation>
    <scope>NUCLEOTIDE SEQUENCE [LARGE SCALE GENOMIC DNA]</scope>
    <source>
        <strain evidence="9 10">DSM 2950</strain>
    </source>
</reference>
<evidence type="ECO:0000256" key="6">
    <source>
        <dbReference type="ARBA" id="ARBA00023136"/>
    </source>
</evidence>